<reference evidence="2 3" key="1">
    <citation type="submission" date="2013-07" db="EMBL/GenBank/DDBJ databases">
        <title>Genome of Archaeoglobus fulgidus.</title>
        <authorList>
            <person name="Fiebig A."/>
            <person name="Birkeland N.-K."/>
        </authorList>
    </citation>
    <scope>NUCLEOTIDE SEQUENCE [LARGE SCALE GENOMIC DNA]</scope>
    <source>
        <strain evidence="2 3">DSM 8774</strain>
    </source>
</reference>
<evidence type="ECO:0000313" key="3">
    <source>
        <dbReference type="Proteomes" id="UP000028501"/>
    </source>
</evidence>
<gene>
    <name evidence="2" type="ORF">AFULGI_00010860</name>
</gene>
<dbReference type="KEGG" id="afg:AFULGI_00010860"/>
<accession>A0A075WFI2</accession>
<dbReference type="HOGENOM" id="CLU_1040512_0_0_2"/>
<dbReference type="AlphaFoldDB" id="A0A075WFI2"/>
<dbReference type="EMBL" id="CP006577">
    <property type="protein sequence ID" value="AIG97869.1"/>
    <property type="molecule type" value="Genomic_DNA"/>
</dbReference>
<evidence type="ECO:0000256" key="1">
    <source>
        <dbReference type="SAM" id="Coils"/>
    </source>
</evidence>
<dbReference type="Proteomes" id="UP000028501">
    <property type="component" value="Chromosome"/>
</dbReference>
<name>A0A075WFI2_ARCFL</name>
<proteinExistence type="predicted"/>
<feature type="coiled-coil region" evidence="1">
    <location>
        <begin position="70"/>
        <end position="128"/>
    </location>
</feature>
<feature type="coiled-coil region" evidence="1">
    <location>
        <begin position="152"/>
        <end position="203"/>
    </location>
</feature>
<organism evidence="2 3">
    <name type="scientific">Archaeoglobus fulgidus DSM 8774</name>
    <dbReference type="NCBI Taxonomy" id="1344584"/>
    <lineage>
        <taxon>Archaea</taxon>
        <taxon>Methanobacteriati</taxon>
        <taxon>Methanobacteriota</taxon>
        <taxon>Archaeoglobi</taxon>
        <taxon>Archaeoglobales</taxon>
        <taxon>Archaeoglobaceae</taxon>
        <taxon>Archaeoglobus</taxon>
    </lineage>
</organism>
<keyword evidence="1" id="KW-0175">Coiled coil</keyword>
<protein>
    <submittedName>
        <fullName evidence="2">Uncharacterized protein</fullName>
    </submittedName>
</protein>
<evidence type="ECO:0000313" key="2">
    <source>
        <dbReference type="EMBL" id="AIG97869.1"/>
    </source>
</evidence>
<sequence>MLGKFGRMLGVLALLVLVAPAMAAGNGEDLRNTVKVFEKVRDWQRFGIVLNNDTLDEARNLGVAMVDFGVASLESIKNRLEESNLSMKDEIIAEINEHITDLINAKEEIEAAETVEELKEAMKNAREVWRDAKVSLQKSIIIGVLDRLETFVEKGEKLEDFVEEKIAEFEEEGKDTTLLENWLDSYREHREMALEKIGEAKEKVLEIETPQQGFEAMKEVREAVKTAVQHTKECVKDLREIIQLINQYGDAEDSEELMQVVEEVVEE</sequence>